<comment type="caution">
    <text evidence="10">The sequence shown here is derived from an EMBL/GenBank/DDBJ whole genome shotgun (WGS) entry which is preliminary data.</text>
</comment>
<keyword evidence="4 7" id="KW-0812">Transmembrane</keyword>
<keyword evidence="3" id="KW-1003">Cell membrane</keyword>
<dbReference type="Gene3D" id="1.10.3720.10">
    <property type="entry name" value="MetI-like"/>
    <property type="match status" value="1"/>
</dbReference>
<keyword evidence="6 7" id="KW-0472">Membrane</keyword>
<feature type="transmembrane region" description="Helical" evidence="7">
    <location>
        <begin position="99"/>
        <end position="123"/>
    </location>
</feature>
<name>A0ABU0ZTL9_9ACTN</name>
<protein>
    <submittedName>
        <fullName evidence="10">ABC transporter permease</fullName>
    </submittedName>
</protein>
<dbReference type="PANTHER" id="PTHR43386">
    <property type="entry name" value="OLIGOPEPTIDE TRANSPORT SYSTEM PERMEASE PROTEIN APPC"/>
    <property type="match status" value="1"/>
</dbReference>
<feature type="transmembrane region" description="Helical" evidence="7">
    <location>
        <begin position="262"/>
        <end position="284"/>
    </location>
</feature>
<dbReference type="InterPro" id="IPR000515">
    <property type="entry name" value="MetI-like"/>
</dbReference>
<dbReference type="RefSeq" id="WP_308717633.1">
    <property type="nucleotide sequence ID" value="NZ_JAVHUY010000055.1"/>
</dbReference>
<feature type="transmembrane region" description="Helical" evidence="7">
    <location>
        <begin position="144"/>
        <end position="168"/>
    </location>
</feature>
<evidence type="ECO:0000256" key="3">
    <source>
        <dbReference type="ARBA" id="ARBA00022475"/>
    </source>
</evidence>
<dbReference type="CDD" id="cd06261">
    <property type="entry name" value="TM_PBP2"/>
    <property type="match status" value="1"/>
</dbReference>
<reference evidence="10 11" key="1">
    <citation type="submission" date="2023-08" db="EMBL/GenBank/DDBJ databases">
        <title>Phytohabitans sansha sp. nov., isolated from marine sediment.</title>
        <authorList>
            <person name="Zhao Y."/>
            <person name="Yi K."/>
        </authorList>
    </citation>
    <scope>NUCLEOTIDE SEQUENCE [LARGE SCALE GENOMIC DNA]</scope>
    <source>
        <strain evidence="10 11">ZYX-F-186</strain>
    </source>
</reference>
<sequence>MTLLDKQPSTVEAAPAPVGAGPRPARRRGGGSLSLRVGLALLGLYLLAAAASAVWTPYDPREVGAGEPYSPPDGSHWFGTDRLGTDVFSQVLAATRLDLGITVAAVALALTVGAFLGTVAGYYRGVADGVIMRTLEVLQAFPTLLLAMLIVQAVGPGTWNVIAVLAFVGLPEYLRLARAEILSKRGWQFAEAARLAGCRPWRVAFGHLLPNSTGPLLAYTSINAAWVVLVTSSLGFLGVGIRPGEPEWGSMISRGQSGITSGEWWISLFPGLAVLGLAAAFYLLGDGLNDAADPRRRR</sequence>
<dbReference type="PROSITE" id="PS50928">
    <property type="entry name" value="ABC_TM1"/>
    <property type="match status" value="1"/>
</dbReference>
<accession>A0ABU0ZTL9</accession>
<comment type="subcellular location">
    <subcellularLocation>
        <location evidence="1 7">Cell membrane</location>
        <topology evidence="1 7">Multi-pass membrane protein</topology>
    </subcellularLocation>
</comment>
<feature type="region of interest" description="Disordered" evidence="8">
    <location>
        <begin position="1"/>
        <end position="30"/>
    </location>
</feature>
<evidence type="ECO:0000256" key="1">
    <source>
        <dbReference type="ARBA" id="ARBA00004651"/>
    </source>
</evidence>
<organism evidence="10 11">
    <name type="scientific">Phytohabitans maris</name>
    <dbReference type="NCBI Taxonomy" id="3071409"/>
    <lineage>
        <taxon>Bacteria</taxon>
        <taxon>Bacillati</taxon>
        <taxon>Actinomycetota</taxon>
        <taxon>Actinomycetes</taxon>
        <taxon>Micromonosporales</taxon>
        <taxon>Micromonosporaceae</taxon>
    </lineage>
</organism>
<feature type="compositionally biased region" description="Low complexity" evidence="8">
    <location>
        <begin position="13"/>
        <end position="23"/>
    </location>
</feature>
<dbReference type="Pfam" id="PF00528">
    <property type="entry name" value="BPD_transp_1"/>
    <property type="match status" value="1"/>
</dbReference>
<gene>
    <name evidence="10" type="ORF">RB614_38405</name>
</gene>
<evidence type="ECO:0000256" key="2">
    <source>
        <dbReference type="ARBA" id="ARBA00022448"/>
    </source>
</evidence>
<evidence type="ECO:0000313" key="10">
    <source>
        <dbReference type="EMBL" id="MDQ7910383.1"/>
    </source>
</evidence>
<dbReference type="Proteomes" id="UP001230908">
    <property type="component" value="Unassembled WGS sequence"/>
</dbReference>
<comment type="similarity">
    <text evidence="7">Belongs to the binding-protein-dependent transport system permease family.</text>
</comment>
<dbReference type="EMBL" id="JAVHUY010000055">
    <property type="protein sequence ID" value="MDQ7910383.1"/>
    <property type="molecule type" value="Genomic_DNA"/>
</dbReference>
<evidence type="ECO:0000256" key="7">
    <source>
        <dbReference type="RuleBase" id="RU363032"/>
    </source>
</evidence>
<evidence type="ECO:0000256" key="5">
    <source>
        <dbReference type="ARBA" id="ARBA00022989"/>
    </source>
</evidence>
<dbReference type="PANTHER" id="PTHR43386:SF1">
    <property type="entry name" value="D,D-DIPEPTIDE TRANSPORT SYSTEM PERMEASE PROTEIN DDPC-RELATED"/>
    <property type="match status" value="1"/>
</dbReference>
<evidence type="ECO:0000313" key="11">
    <source>
        <dbReference type="Proteomes" id="UP001230908"/>
    </source>
</evidence>
<feature type="transmembrane region" description="Helical" evidence="7">
    <location>
        <begin position="33"/>
        <end position="55"/>
    </location>
</feature>
<evidence type="ECO:0000256" key="6">
    <source>
        <dbReference type="ARBA" id="ARBA00023136"/>
    </source>
</evidence>
<evidence type="ECO:0000259" key="9">
    <source>
        <dbReference type="PROSITE" id="PS50928"/>
    </source>
</evidence>
<keyword evidence="11" id="KW-1185">Reference proteome</keyword>
<keyword evidence="2 7" id="KW-0813">Transport</keyword>
<proteinExistence type="inferred from homology"/>
<feature type="transmembrane region" description="Helical" evidence="7">
    <location>
        <begin position="216"/>
        <end position="241"/>
    </location>
</feature>
<keyword evidence="5 7" id="KW-1133">Transmembrane helix</keyword>
<dbReference type="SUPFAM" id="SSF161098">
    <property type="entry name" value="MetI-like"/>
    <property type="match status" value="1"/>
</dbReference>
<dbReference type="InterPro" id="IPR050366">
    <property type="entry name" value="BP-dependent_transpt_permease"/>
</dbReference>
<dbReference type="InterPro" id="IPR035906">
    <property type="entry name" value="MetI-like_sf"/>
</dbReference>
<feature type="domain" description="ABC transmembrane type-1" evidence="9">
    <location>
        <begin position="95"/>
        <end position="285"/>
    </location>
</feature>
<evidence type="ECO:0000256" key="4">
    <source>
        <dbReference type="ARBA" id="ARBA00022692"/>
    </source>
</evidence>
<evidence type="ECO:0000256" key="8">
    <source>
        <dbReference type="SAM" id="MobiDB-lite"/>
    </source>
</evidence>